<evidence type="ECO:0000313" key="1">
    <source>
        <dbReference type="EMBL" id="KAG7155086.1"/>
    </source>
</evidence>
<dbReference type="AlphaFoldDB" id="A0A8J5JC41"/>
<proteinExistence type="predicted"/>
<evidence type="ECO:0000313" key="2">
    <source>
        <dbReference type="Proteomes" id="UP000747542"/>
    </source>
</evidence>
<accession>A0A8J5JC41</accession>
<protein>
    <submittedName>
        <fullName evidence="1">Uncharacterized protein</fullName>
    </submittedName>
</protein>
<organism evidence="1 2">
    <name type="scientific">Homarus americanus</name>
    <name type="common">American lobster</name>
    <dbReference type="NCBI Taxonomy" id="6706"/>
    <lineage>
        <taxon>Eukaryota</taxon>
        <taxon>Metazoa</taxon>
        <taxon>Ecdysozoa</taxon>
        <taxon>Arthropoda</taxon>
        <taxon>Crustacea</taxon>
        <taxon>Multicrustacea</taxon>
        <taxon>Malacostraca</taxon>
        <taxon>Eumalacostraca</taxon>
        <taxon>Eucarida</taxon>
        <taxon>Decapoda</taxon>
        <taxon>Pleocyemata</taxon>
        <taxon>Astacidea</taxon>
        <taxon>Nephropoidea</taxon>
        <taxon>Nephropidae</taxon>
        <taxon>Homarus</taxon>
    </lineage>
</organism>
<name>A0A8J5JC41_HOMAM</name>
<gene>
    <name evidence="1" type="ORF">Hamer_G015693</name>
</gene>
<dbReference type="Proteomes" id="UP000747542">
    <property type="component" value="Unassembled WGS sequence"/>
</dbReference>
<dbReference type="EMBL" id="JAHLQT010043233">
    <property type="protein sequence ID" value="KAG7155086.1"/>
    <property type="molecule type" value="Genomic_DNA"/>
</dbReference>
<dbReference type="OrthoDB" id="10413078at2759"/>
<keyword evidence="2" id="KW-1185">Reference proteome</keyword>
<sequence length="346" mass="39810">MSEQVVREIFNKLDKTSTLAVKRHVKVVETFLSKLQAMVARSKGQLRGSRLLFSGAHHESLAVATFSDFEVELMLGLPYSSDNFTIYFDTNSELYALGWRKHKKIDFADKEDFLKTQRLQNKIFSELRALVDTLVIPGAKIQAKETPNDLSVTITIKNEATRVHLTPLIAGRSWEDCSRLTSLQELPETVRQSVEDLRNSSGPLMFFSLAVPQRKTWDDGHRLTDVSFTFLENDIIRNNAELRDMVRLLKLVADRSSWHTKYSLQPSHLHRLTIKYADQLKEKTTWEGYSTLLTFLYSELGDWKLDSLFVKGRLTISTTCPLRPMDFQDELAVVMDYRPCKVRSLV</sequence>
<comment type="caution">
    <text evidence="1">The sequence shown here is derived from an EMBL/GenBank/DDBJ whole genome shotgun (WGS) entry which is preliminary data.</text>
</comment>
<reference evidence="1" key="1">
    <citation type="journal article" date="2021" name="Sci. Adv.">
        <title>The American lobster genome reveals insights on longevity, neural, and immune adaptations.</title>
        <authorList>
            <person name="Polinski J.M."/>
            <person name="Zimin A.V."/>
            <person name="Clark K.F."/>
            <person name="Kohn A.B."/>
            <person name="Sadowski N."/>
            <person name="Timp W."/>
            <person name="Ptitsyn A."/>
            <person name="Khanna P."/>
            <person name="Romanova D.Y."/>
            <person name="Williams P."/>
            <person name="Greenwood S.J."/>
            <person name="Moroz L.L."/>
            <person name="Walt D.R."/>
            <person name="Bodnar A.G."/>
        </authorList>
    </citation>
    <scope>NUCLEOTIDE SEQUENCE</scope>
    <source>
        <strain evidence="1">GMGI-L3</strain>
    </source>
</reference>